<gene>
    <name evidence="3" type="ORF">D9613_006583</name>
</gene>
<evidence type="ECO:0000313" key="4">
    <source>
        <dbReference type="Proteomes" id="UP000521872"/>
    </source>
</evidence>
<feature type="transmembrane region" description="Helical" evidence="2">
    <location>
        <begin position="265"/>
        <end position="288"/>
    </location>
</feature>
<feature type="transmembrane region" description="Helical" evidence="2">
    <location>
        <begin position="35"/>
        <end position="57"/>
    </location>
</feature>
<proteinExistence type="predicted"/>
<evidence type="ECO:0000256" key="1">
    <source>
        <dbReference type="SAM" id="MobiDB-lite"/>
    </source>
</evidence>
<keyword evidence="4" id="KW-1185">Reference proteome</keyword>
<feature type="transmembrane region" description="Helical" evidence="2">
    <location>
        <begin position="69"/>
        <end position="88"/>
    </location>
</feature>
<protein>
    <submittedName>
        <fullName evidence="3">Uncharacterized protein</fullName>
    </submittedName>
</protein>
<keyword evidence="2" id="KW-1133">Transmembrane helix</keyword>
<evidence type="ECO:0000313" key="3">
    <source>
        <dbReference type="EMBL" id="KAF4610826.1"/>
    </source>
</evidence>
<feature type="transmembrane region" description="Helical" evidence="2">
    <location>
        <begin position="223"/>
        <end position="245"/>
    </location>
</feature>
<organism evidence="3 4">
    <name type="scientific">Agrocybe pediades</name>
    <dbReference type="NCBI Taxonomy" id="84607"/>
    <lineage>
        <taxon>Eukaryota</taxon>
        <taxon>Fungi</taxon>
        <taxon>Dikarya</taxon>
        <taxon>Basidiomycota</taxon>
        <taxon>Agaricomycotina</taxon>
        <taxon>Agaricomycetes</taxon>
        <taxon>Agaricomycetidae</taxon>
        <taxon>Agaricales</taxon>
        <taxon>Agaricineae</taxon>
        <taxon>Strophariaceae</taxon>
        <taxon>Agrocybe</taxon>
    </lineage>
</organism>
<reference evidence="3 4" key="1">
    <citation type="submission" date="2019-12" db="EMBL/GenBank/DDBJ databases">
        <authorList>
            <person name="Floudas D."/>
            <person name="Bentzer J."/>
            <person name="Ahren D."/>
            <person name="Johansson T."/>
            <person name="Persson P."/>
            <person name="Tunlid A."/>
        </authorList>
    </citation>
    <scope>NUCLEOTIDE SEQUENCE [LARGE SCALE GENOMIC DNA]</scope>
    <source>
        <strain evidence="3 4">CBS 102.39</strain>
    </source>
</reference>
<dbReference type="AlphaFoldDB" id="A0A8H4VHR8"/>
<evidence type="ECO:0000256" key="2">
    <source>
        <dbReference type="SAM" id="Phobius"/>
    </source>
</evidence>
<keyword evidence="2" id="KW-0472">Membrane</keyword>
<feature type="transmembrane region" description="Helical" evidence="2">
    <location>
        <begin position="171"/>
        <end position="193"/>
    </location>
</feature>
<accession>A0A8H4VHR8</accession>
<name>A0A8H4VHR8_9AGAR</name>
<feature type="compositionally biased region" description="Polar residues" evidence="1">
    <location>
        <begin position="310"/>
        <end position="331"/>
    </location>
</feature>
<dbReference type="Proteomes" id="UP000521872">
    <property type="component" value="Unassembled WGS sequence"/>
</dbReference>
<dbReference type="EMBL" id="JAACJL010000058">
    <property type="protein sequence ID" value="KAF4610826.1"/>
    <property type="molecule type" value="Genomic_DNA"/>
</dbReference>
<feature type="region of interest" description="Disordered" evidence="1">
    <location>
        <begin position="309"/>
        <end position="331"/>
    </location>
</feature>
<sequence length="331" mass="36954">MASASAPQIPSADSIERGMMVAPFTVSRSVTPLGLVIRGARVVVNVLIACWTILFYDTLARSMEDNHGSLVRTFLAMFLYIGLPNRAYEEFDQVFRKMRLSDVQLKTLARTEGPLTSPAFARAEHIWKDFTTRDERVAYGTTGGCCIGVSEACIQYLSDTSLRHHHILSRLHILSMFIVLEALVLKLVLYKCVQGAMQERRHMWMWRTAMHPLVRPGALWNEWIALTMPLVLAYWGGVLFLIVFFGTLIAVPSSKPTPDDVDPIVPYWMIVTACTVTVIVGAVGYFAAIRTMHSYNDDEGFEALFEDATRPQSSLSESDTAIHSPSPSSQC</sequence>
<keyword evidence="2" id="KW-0812">Transmembrane</keyword>
<comment type="caution">
    <text evidence="3">The sequence shown here is derived from an EMBL/GenBank/DDBJ whole genome shotgun (WGS) entry which is preliminary data.</text>
</comment>